<dbReference type="InterPro" id="IPR042541">
    <property type="entry name" value="BART_sf"/>
</dbReference>
<keyword evidence="9 12" id="KW-0206">Cytoskeleton</keyword>
<evidence type="ECO:0000256" key="12">
    <source>
        <dbReference type="RuleBase" id="RU367099"/>
    </source>
</evidence>
<comment type="similarity">
    <text evidence="4 12">Belongs to the ARL2BP family.</text>
</comment>
<dbReference type="KEGG" id="apln:108745051"/>
<evidence type="ECO:0000256" key="6">
    <source>
        <dbReference type="ARBA" id="ARBA00022490"/>
    </source>
</evidence>
<comment type="function">
    <text evidence="12">Plays a role as an effector of the ADP-ribosylation factor-like protein 2, ARL2.</text>
</comment>
<evidence type="ECO:0000256" key="11">
    <source>
        <dbReference type="ARBA" id="ARBA00023273"/>
    </source>
</evidence>
<evidence type="ECO:0000256" key="8">
    <source>
        <dbReference type="ARBA" id="ARBA00023128"/>
    </source>
</evidence>
<dbReference type="PANTHER" id="PTHR15487">
    <property type="entry name" value="ADP-RIBOSYLATION FACTOR-LIKE PROTEIN 2-BINDING PROTEIN"/>
    <property type="match status" value="1"/>
</dbReference>
<evidence type="ECO:0000256" key="7">
    <source>
        <dbReference type="ARBA" id="ARBA00023069"/>
    </source>
</evidence>
<keyword evidence="11 12" id="KW-0966">Cell projection</keyword>
<keyword evidence="8 12" id="KW-0496">Mitochondrion</keyword>
<dbReference type="GO" id="GO:0005758">
    <property type="term" value="C:mitochondrial intermembrane space"/>
    <property type="evidence" value="ECO:0007669"/>
    <property type="project" value="UniProtKB-SubCell"/>
</dbReference>
<dbReference type="GO" id="GO:0005634">
    <property type="term" value="C:nucleus"/>
    <property type="evidence" value="ECO:0007669"/>
    <property type="project" value="UniProtKB-SubCell"/>
</dbReference>
<evidence type="ECO:0000256" key="5">
    <source>
        <dbReference type="ARBA" id="ARBA00014849"/>
    </source>
</evidence>
<reference evidence="15" key="1">
    <citation type="submission" date="2025-08" db="UniProtKB">
        <authorList>
            <consortium name="RefSeq"/>
        </authorList>
    </citation>
    <scope>IDENTIFICATION</scope>
    <source>
        <tissue evidence="15">Entire body</tissue>
    </source>
</reference>
<dbReference type="STRING" id="224129.A0A1W4XVY4"/>
<organism evidence="14 15">
    <name type="scientific">Agrilus planipennis</name>
    <name type="common">Emerald ash borer</name>
    <name type="synonym">Agrilus marcopoli</name>
    <dbReference type="NCBI Taxonomy" id="224129"/>
    <lineage>
        <taxon>Eukaryota</taxon>
        <taxon>Metazoa</taxon>
        <taxon>Ecdysozoa</taxon>
        <taxon>Arthropoda</taxon>
        <taxon>Hexapoda</taxon>
        <taxon>Insecta</taxon>
        <taxon>Pterygota</taxon>
        <taxon>Neoptera</taxon>
        <taxon>Endopterygota</taxon>
        <taxon>Coleoptera</taxon>
        <taxon>Polyphaga</taxon>
        <taxon>Elateriformia</taxon>
        <taxon>Buprestoidea</taxon>
        <taxon>Buprestidae</taxon>
        <taxon>Agrilinae</taxon>
        <taxon>Agrilus</taxon>
    </lineage>
</organism>
<name>A0A1W4XVY4_AGRPL</name>
<dbReference type="Gene3D" id="1.20.1520.10">
    <property type="entry name" value="ADP-ribosylation factor-like 2-binding protein, domain"/>
    <property type="match status" value="1"/>
</dbReference>
<dbReference type="InterPro" id="IPR023379">
    <property type="entry name" value="BART_dom"/>
</dbReference>
<dbReference type="GO" id="GO:0051457">
    <property type="term" value="P:maintenance of protein location in nucleus"/>
    <property type="evidence" value="ECO:0007669"/>
    <property type="project" value="TreeGrafter"/>
</dbReference>
<dbReference type="GO" id="GO:0005813">
    <property type="term" value="C:centrosome"/>
    <property type="evidence" value="ECO:0007669"/>
    <property type="project" value="UniProtKB-SubCell"/>
</dbReference>
<keyword evidence="10 12" id="KW-0539">Nucleus</keyword>
<dbReference type="PANTHER" id="PTHR15487:SF4">
    <property type="entry name" value="ADP-RIBOSYLATION FACTOR-LIKE PROTEIN 2-BINDING PROTEIN"/>
    <property type="match status" value="1"/>
</dbReference>
<evidence type="ECO:0000256" key="1">
    <source>
        <dbReference type="ARBA" id="ARBA00004120"/>
    </source>
</evidence>
<feature type="domain" description="BART" evidence="13">
    <location>
        <begin position="51"/>
        <end position="163"/>
    </location>
</feature>
<dbReference type="InterPro" id="IPR038849">
    <property type="entry name" value="ARL2BP"/>
</dbReference>
<keyword evidence="7 12" id="KW-0969">Cilium</keyword>
<dbReference type="GeneID" id="108745051"/>
<evidence type="ECO:0000256" key="9">
    <source>
        <dbReference type="ARBA" id="ARBA00023212"/>
    </source>
</evidence>
<dbReference type="Pfam" id="PF11527">
    <property type="entry name" value="ARL2_Bind_BART"/>
    <property type="match status" value="1"/>
</dbReference>
<dbReference type="AlphaFoldDB" id="A0A1W4XVY4"/>
<evidence type="ECO:0000256" key="3">
    <source>
        <dbReference type="ARBA" id="ARBA00004300"/>
    </source>
</evidence>
<accession>A0A1W4XVY4</accession>
<evidence type="ECO:0000313" key="14">
    <source>
        <dbReference type="Proteomes" id="UP000192223"/>
    </source>
</evidence>
<protein>
    <recommendedName>
        <fullName evidence="5 12">ADP-ribosylation factor-like protein 2-binding protein</fullName>
        <shortName evidence="12">ARF-like 2-binding protein</shortName>
    </recommendedName>
</protein>
<evidence type="ECO:0000256" key="10">
    <source>
        <dbReference type="ARBA" id="ARBA00023242"/>
    </source>
</evidence>
<keyword evidence="6 12" id="KW-0963">Cytoplasm</keyword>
<dbReference type="OrthoDB" id="302784at2759"/>
<evidence type="ECO:0000256" key="2">
    <source>
        <dbReference type="ARBA" id="ARBA00004123"/>
    </source>
</evidence>
<gene>
    <name evidence="15" type="primary">LOC108745051</name>
</gene>
<dbReference type="InParanoid" id="A0A1W4XVY4"/>
<evidence type="ECO:0000256" key="4">
    <source>
        <dbReference type="ARBA" id="ARBA00009880"/>
    </source>
</evidence>
<evidence type="ECO:0000259" key="13">
    <source>
        <dbReference type="Pfam" id="PF11527"/>
    </source>
</evidence>
<comment type="subcellular location">
    <subcellularLocation>
        <location evidence="1 12">Cytoplasm</location>
        <location evidence="1 12">Cytoskeleton</location>
        <location evidence="1 12">Cilium basal body</location>
    </subcellularLocation>
    <subcellularLocation>
        <location evidence="3 12">Cytoplasm</location>
        <location evidence="3 12">Cytoskeleton</location>
        <location evidence="3 12">Microtubule organizing center</location>
        <location evidence="3 12">Centrosome</location>
    </subcellularLocation>
    <subcellularLocation>
        <location evidence="12">Cytoplasm</location>
    </subcellularLocation>
    <subcellularLocation>
        <location evidence="2 12">Nucleus</location>
    </subcellularLocation>
    <subcellularLocation>
        <location evidence="12">Mitochondrion intermembrane space</location>
    </subcellularLocation>
</comment>
<evidence type="ECO:0000313" key="15">
    <source>
        <dbReference type="RefSeq" id="XP_018336595.1"/>
    </source>
</evidence>
<sequence>MFMLFKSPIMSSNIEVCKNKFTLVDSQIVKDDDIDMFSFFHECSEESDKSFHAVIGYIEEIIMDTTFVEILTSFMEKYWKHFDSDEENKLIYSDIFYSYQETIEKYIEKKLMEKIDNFSMKNFEEELIERRTELDGEIFEILATFSDFLEFKEMFLDYKRMKEGSSIDFSEDLLVKKCAPDTVQ</sequence>
<keyword evidence="14" id="KW-1185">Reference proteome</keyword>
<dbReference type="Proteomes" id="UP000192223">
    <property type="component" value="Unplaced"/>
</dbReference>
<dbReference type="GO" id="GO:0005929">
    <property type="term" value="C:cilium"/>
    <property type="evidence" value="ECO:0007669"/>
    <property type="project" value="UniProtKB-UniRule"/>
</dbReference>
<proteinExistence type="inferred from homology"/>
<dbReference type="RefSeq" id="XP_018336595.1">
    <property type="nucleotide sequence ID" value="XM_018481093.2"/>
</dbReference>